<keyword evidence="2" id="KW-0547">Nucleotide-binding</keyword>
<feature type="domain" description="PEP-utilising enzyme mobile" evidence="4">
    <location>
        <begin position="436"/>
        <end position="506"/>
    </location>
</feature>
<dbReference type="SUPFAM" id="SSF52009">
    <property type="entry name" value="Phosphohistidine domain"/>
    <property type="match status" value="1"/>
</dbReference>
<dbReference type="GO" id="GO:0008986">
    <property type="term" value="F:pyruvate, water dikinase activity"/>
    <property type="evidence" value="ECO:0007669"/>
    <property type="project" value="InterPro"/>
</dbReference>
<evidence type="ECO:0000313" key="5">
    <source>
        <dbReference type="EMBL" id="OGB74560.1"/>
    </source>
</evidence>
<comment type="caution">
    <text evidence="5">The sequence shown here is derived from an EMBL/GenBank/DDBJ whole genome shotgun (WGS) entry which is preliminary data.</text>
</comment>
<dbReference type="PANTHER" id="PTHR43030">
    <property type="entry name" value="PHOSPHOENOLPYRUVATE SYNTHASE"/>
    <property type="match status" value="1"/>
</dbReference>
<evidence type="ECO:0000256" key="3">
    <source>
        <dbReference type="ARBA" id="ARBA00022840"/>
    </source>
</evidence>
<comment type="similarity">
    <text evidence="1">Belongs to the PEP-utilizing enzyme family.</text>
</comment>
<accession>A0A1F4NT73</accession>
<reference evidence="5 6" key="1">
    <citation type="journal article" date="2016" name="Nat. Commun.">
        <title>Thousands of microbial genomes shed light on interconnected biogeochemical processes in an aquifer system.</title>
        <authorList>
            <person name="Anantharaman K."/>
            <person name="Brown C.T."/>
            <person name="Hug L.A."/>
            <person name="Sharon I."/>
            <person name="Castelle C.J."/>
            <person name="Probst A.J."/>
            <person name="Thomas B.C."/>
            <person name="Singh A."/>
            <person name="Wilkins M.J."/>
            <person name="Karaoz U."/>
            <person name="Brodie E.L."/>
            <person name="Williams K.H."/>
            <person name="Hubbard S.S."/>
            <person name="Banfield J.F."/>
        </authorList>
    </citation>
    <scope>NUCLEOTIDE SEQUENCE [LARGE SCALE GENOMIC DNA]</scope>
</reference>
<dbReference type="STRING" id="1798535.A2V68_03085"/>
<dbReference type="Proteomes" id="UP000176651">
    <property type="component" value="Unassembled WGS sequence"/>
</dbReference>
<dbReference type="InterPro" id="IPR018274">
    <property type="entry name" value="PEP_util_AS"/>
</dbReference>
<dbReference type="InterPro" id="IPR006319">
    <property type="entry name" value="PEP_synth"/>
</dbReference>
<name>A0A1F4NT73_UNCK3</name>
<evidence type="ECO:0000256" key="2">
    <source>
        <dbReference type="ARBA" id="ARBA00022741"/>
    </source>
</evidence>
<dbReference type="AlphaFoldDB" id="A0A1F4NT73"/>
<dbReference type="Pfam" id="PF00391">
    <property type="entry name" value="PEP-utilizers"/>
    <property type="match status" value="1"/>
</dbReference>
<proteinExistence type="inferred from homology"/>
<dbReference type="PROSITE" id="PS00370">
    <property type="entry name" value="PEP_ENZYMES_PHOS_SITE"/>
    <property type="match status" value="1"/>
</dbReference>
<keyword evidence="3" id="KW-0067">ATP-binding</keyword>
<sequence>MDKQSLIQLIETGDMWTAESPAAFMLLYPFMVGYSQTSQHWGFGFKAVIVTTSHDYGRQLIDKADDLRVAKQLMYCYKQTGIGAKYELWQKYRQAALDSFHRLDSLDLSKLSGEEFAREYQDLVDVFSQQWAIPLILEGITFHTEQVTLPELRRQASQLNTRQVGEYFAALTQPEDISFAAKERQKFLGLCQAITAAGLGAKITSDFGIDDLARSYPKLHQQLINFQKEFYWVRNGYLYSRPIKVGDFWTLIKEEITTKSPEDIKREIEQLNNYTAITQERKQVVLKKLDLTDSLKLELEALGSFGHWQDERKEMNLRGNHYVGRFIDELAARTGLDYPLAALVLPNESAEVIKKGKSKWLPVLQKRHELSIAVVDNKGVWMFTGEDAQLINAALSKQAHAGVDLTMVEGMVASRGGKDSITGVARVVLNPHKDKFEKGEILITSMTRPEFVPLMRKAIAVVTNEGGITSHAAIVSRELNIPAIIGTGKATEVFKDGDIIELKLNHGRVQRINEHAIAGQTHDKGSNT</sequence>
<evidence type="ECO:0000313" key="6">
    <source>
        <dbReference type="Proteomes" id="UP000176651"/>
    </source>
</evidence>
<protein>
    <recommendedName>
        <fullName evidence="4">PEP-utilising enzyme mobile domain-containing protein</fullName>
    </recommendedName>
</protein>
<organism evidence="5 6">
    <name type="scientific">candidate division Kazan bacterium RBG_13_50_9</name>
    <dbReference type="NCBI Taxonomy" id="1798535"/>
    <lineage>
        <taxon>Bacteria</taxon>
        <taxon>Bacteria division Kazan-3B-28</taxon>
    </lineage>
</organism>
<dbReference type="InterPro" id="IPR008279">
    <property type="entry name" value="PEP-util_enz_mobile_dom"/>
</dbReference>
<evidence type="ECO:0000259" key="4">
    <source>
        <dbReference type="Pfam" id="PF00391"/>
    </source>
</evidence>
<dbReference type="EMBL" id="META01000001">
    <property type="protein sequence ID" value="OGB74560.1"/>
    <property type="molecule type" value="Genomic_DNA"/>
</dbReference>
<dbReference type="InterPro" id="IPR036637">
    <property type="entry name" value="Phosphohistidine_dom_sf"/>
</dbReference>
<gene>
    <name evidence="5" type="ORF">A2V68_03085</name>
</gene>
<dbReference type="GO" id="GO:0005524">
    <property type="term" value="F:ATP binding"/>
    <property type="evidence" value="ECO:0007669"/>
    <property type="project" value="UniProtKB-KW"/>
</dbReference>
<dbReference type="PANTHER" id="PTHR43030:SF1">
    <property type="entry name" value="PHOSPHOENOLPYRUVATE SYNTHASE"/>
    <property type="match status" value="1"/>
</dbReference>
<dbReference type="Gene3D" id="3.50.30.10">
    <property type="entry name" value="Phosphohistidine domain"/>
    <property type="match status" value="1"/>
</dbReference>
<evidence type="ECO:0000256" key="1">
    <source>
        <dbReference type="ARBA" id="ARBA00007837"/>
    </source>
</evidence>